<dbReference type="Gene3D" id="3.40.50.720">
    <property type="entry name" value="NAD(P)-binding Rossmann-like Domain"/>
    <property type="match status" value="2"/>
</dbReference>
<feature type="domain" description="D-isomer specific 2-hydroxyacid dehydrogenase NAD-binding" evidence="5">
    <location>
        <begin position="112"/>
        <end position="285"/>
    </location>
</feature>
<dbReference type="SUPFAM" id="SSF51735">
    <property type="entry name" value="NAD(P)-binding Rossmann-fold domains"/>
    <property type="match status" value="1"/>
</dbReference>
<dbReference type="Pfam" id="PF00389">
    <property type="entry name" value="2-Hacid_dh"/>
    <property type="match status" value="1"/>
</dbReference>
<keyword evidence="2 3" id="KW-0560">Oxidoreductase</keyword>
<evidence type="ECO:0000259" key="4">
    <source>
        <dbReference type="Pfam" id="PF00389"/>
    </source>
</evidence>
<keyword evidence="7" id="KW-1185">Reference proteome</keyword>
<accession>A0ABU4C3B5</accession>
<evidence type="ECO:0000256" key="1">
    <source>
        <dbReference type="ARBA" id="ARBA00005854"/>
    </source>
</evidence>
<dbReference type="RefSeq" id="WP_317545325.1">
    <property type="nucleotide sequence ID" value="NZ_JAWLKB010000025.1"/>
</dbReference>
<organism evidence="6 7">
    <name type="scientific">Rhodococcus globerulus</name>
    <dbReference type="NCBI Taxonomy" id="33008"/>
    <lineage>
        <taxon>Bacteria</taxon>
        <taxon>Bacillati</taxon>
        <taxon>Actinomycetota</taxon>
        <taxon>Actinomycetes</taxon>
        <taxon>Mycobacteriales</taxon>
        <taxon>Nocardiaceae</taxon>
        <taxon>Rhodococcus</taxon>
    </lineage>
</organism>
<dbReference type="SUPFAM" id="SSF52283">
    <property type="entry name" value="Formate/glycerate dehydrogenase catalytic domain-like"/>
    <property type="match status" value="1"/>
</dbReference>
<dbReference type="PANTHER" id="PTHR10996:SF283">
    <property type="entry name" value="GLYOXYLATE_HYDROXYPYRUVATE REDUCTASE B"/>
    <property type="match status" value="1"/>
</dbReference>
<evidence type="ECO:0000259" key="5">
    <source>
        <dbReference type="Pfam" id="PF02826"/>
    </source>
</evidence>
<proteinExistence type="inferred from homology"/>
<comment type="caution">
    <text evidence="6">The sequence shown here is derived from an EMBL/GenBank/DDBJ whole genome shotgun (WGS) entry which is preliminary data.</text>
</comment>
<gene>
    <name evidence="6" type="ORF">R3Q16_30035</name>
</gene>
<dbReference type="InterPro" id="IPR006140">
    <property type="entry name" value="D-isomer_DH_NAD-bd"/>
</dbReference>
<dbReference type="Pfam" id="PF02826">
    <property type="entry name" value="2-Hacid_dh_C"/>
    <property type="match status" value="1"/>
</dbReference>
<evidence type="ECO:0000313" key="6">
    <source>
        <dbReference type="EMBL" id="MDV6270873.1"/>
    </source>
</evidence>
<name>A0ABU4C3B5_RHOGO</name>
<dbReference type="PROSITE" id="PS00065">
    <property type="entry name" value="D_2_HYDROXYACID_DH_1"/>
    <property type="match status" value="1"/>
</dbReference>
<reference evidence="6 7" key="1">
    <citation type="submission" date="2023-10" db="EMBL/GenBank/DDBJ databases">
        <title>Development of a sustainable strategy for remediation of hydrocarbon-contaminated territories based on the waste exchange concept.</title>
        <authorList>
            <person name="Krivoruchko A."/>
        </authorList>
    </citation>
    <scope>NUCLEOTIDE SEQUENCE [LARGE SCALE GENOMIC DNA]</scope>
    <source>
        <strain evidence="6 7">IEGM 1203</strain>
    </source>
</reference>
<feature type="domain" description="D-isomer specific 2-hydroxyacid dehydrogenase catalytic" evidence="4">
    <location>
        <begin position="37"/>
        <end position="316"/>
    </location>
</feature>
<evidence type="ECO:0000256" key="3">
    <source>
        <dbReference type="RuleBase" id="RU003719"/>
    </source>
</evidence>
<dbReference type="Proteomes" id="UP001185927">
    <property type="component" value="Unassembled WGS sequence"/>
</dbReference>
<dbReference type="PANTHER" id="PTHR10996">
    <property type="entry name" value="2-HYDROXYACID DEHYDROGENASE-RELATED"/>
    <property type="match status" value="1"/>
</dbReference>
<evidence type="ECO:0000256" key="2">
    <source>
        <dbReference type="ARBA" id="ARBA00023002"/>
    </source>
</evidence>
<dbReference type="InterPro" id="IPR029752">
    <property type="entry name" value="D-isomer_DH_CS1"/>
</dbReference>
<comment type="similarity">
    <text evidence="1 3">Belongs to the D-isomer specific 2-hydroxyacid dehydrogenase family.</text>
</comment>
<evidence type="ECO:0000313" key="7">
    <source>
        <dbReference type="Proteomes" id="UP001185927"/>
    </source>
</evidence>
<dbReference type="EMBL" id="JAWLKB010000025">
    <property type="protein sequence ID" value="MDV6270873.1"/>
    <property type="molecule type" value="Genomic_DNA"/>
</dbReference>
<dbReference type="InterPro" id="IPR050223">
    <property type="entry name" value="D-isomer_2-hydroxyacid_DH"/>
</dbReference>
<protein>
    <submittedName>
        <fullName evidence="6">NAD(P)-dependent oxidoreductase</fullName>
    </submittedName>
</protein>
<sequence>MSSGTVLVTSRSFSSGSLDLTAALESAGLKVVRGPADHNLEALAPVLADAVAWIAGTGPVTAEHLERAPHLRHIARYGVGVDAVDLGDASSRDILVTNTPGANSDAVADHTVALMLAALRGVASGDRGVRGGDWRVTRARELGTLTVGIIGLGRIGRGVAARLSGFGTKVVGFDPWVPAEQIRVLGIEPVEFEDIAQRSDIVSLHTPGDQVIIDSTWLDRVPSGRILVNTARANLVDETALAEALRTRHVLAYAADSLSVESGRGESPLLDEELAAWTLFTPHSAAQTVEAVDNMGGAATEAVLAVLRGETPDNVVRSAA</sequence>
<dbReference type="InterPro" id="IPR006139">
    <property type="entry name" value="D-isomer_2_OHA_DH_cat_dom"/>
</dbReference>
<dbReference type="InterPro" id="IPR036291">
    <property type="entry name" value="NAD(P)-bd_dom_sf"/>
</dbReference>